<dbReference type="AlphaFoldDB" id="A0A1J1J6M2"/>
<sequence>MKPHQLSAKSLLTIQEKIYLNVLTYRINKISPNFLMALTDNQLNNFIYRTFATLTSRSNMTKEYSKDSSIVDPGFETRQAQRNKPTDEMYPLVPHSSSPDLRFKSNS</sequence>
<accession>A0A1J1J6M2</accession>
<reference evidence="2 3" key="1">
    <citation type="submission" date="2015-04" db="EMBL/GenBank/DDBJ databases">
        <authorList>
            <person name="Syromyatnikov M.Y."/>
            <person name="Popov V.N."/>
        </authorList>
    </citation>
    <scope>NUCLEOTIDE SEQUENCE [LARGE SCALE GENOMIC DNA]</scope>
</reference>
<evidence type="ECO:0000256" key="1">
    <source>
        <dbReference type="SAM" id="MobiDB-lite"/>
    </source>
</evidence>
<keyword evidence="3" id="KW-1185">Reference proteome</keyword>
<evidence type="ECO:0000313" key="2">
    <source>
        <dbReference type="EMBL" id="CRL07436.1"/>
    </source>
</evidence>
<feature type="compositionally biased region" description="Polar residues" evidence="1">
    <location>
        <begin position="95"/>
        <end position="107"/>
    </location>
</feature>
<evidence type="ECO:0000313" key="3">
    <source>
        <dbReference type="Proteomes" id="UP000183832"/>
    </source>
</evidence>
<dbReference type="Proteomes" id="UP000183832">
    <property type="component" value="Unassembled WGS sequence"/>
</dbReference>
<proteinExistence type="predicted"/>
<gene>
    <name evidence="2" type="ORF">CLUMA_CG020405</name>
</gene>
<dbReference type="EMBL" id="CVRI01000070">
    <property type="protein sequence ID" value="CRL07436.1"/>
    <property type="molecule type" value="Genomic_DNA"/>
</dbReference>
<feature type="region of interest" description="Disordered" evidence="1">
    <location>
        <begin position="62"/>
        <end position="107"/>
    </location>
</feature>
<protein>
    <submittedName>
        <fullName evidence="2">CLUMA_CG020405, isoform A</fullName>
    </submittedName>
</protein>
<organism evidence="2 3">
    <name type="scientific">Clunio marinus</name>
    <dbReference type="NCBI Taxonomy" id="568069"/>
    <lineage>
        <taxon>Eukaryota</taxon>
        <taxon>Metazoa</taxon>
        <taxon>Ecdysozoa</taxon>
        <taxon>Arthropoda</taxon>
        <taxon>Hexapoda</taxon>
        <taxon>Insecta</taxon>
        <taxon>Pterygota</taxon>
        <taxon>Neoptera</taxon>
        <taxon>Endopterygota</taxon>
        <taxon>Diptera</taxon>
        <taxon>Nematocera</taxon>
        <taxon>Chironomoidea</taxon>
        <taxon>Chironomidae</taxon>
        <taxon>Clunio</taxon>
    </lineage>
</organism>
<name>A0A1J1J6M2_9DIPT</name>